<dbReference type="EMBL" id="JXBB01000034">
    <property type="protein sequence ID" value="OAR03876.1"/>
    <property type="molecule type" value="Genomic_DNA"/>
</dbReference>
<dbReference type="Proteomes" id="UP000243024">
    <property type="component" value="Unassembled WGS sequence"/>
</dbReference>
<evidence type="ECO:0000256" key="1">
    <source>
        <dbReference type="ARBA" id="ARBA00004370"/>
    </source>
</evidence>
<dbReference type="PANTHER" id="PTHR37820:SF1">
    <property type="entry name" value="CELL DIVISION PROTEIN FTSQ"/>
    <property type="match status" value="1"/>
</dbReference>
<dbReference type="InterPro" id="IPR050487">
    <property type="entry name" value="FtsQ_DivIB"/>
</dbReference>
<dbReference type="EMBL" id="PEBV01000002">
    <property type="protein sequence ID" value="PTQ54775.1"/>
    <property type="molecule type" value="Genomic_DNA"/>
</dbReference>
<keyword evidence="11" id="KW-1185">Reference proteome</keyword>
<accession>A0A132NAM6</accession>
<evidence type="ECO:0000256" key="7">
    <source>
        <dbReference type="ARBA" id="ARBA00023306"/>
    </source>
</evidence>
<keyword evidence="5" id="KW-1133">Transmembrane helix</keyword>
<evidence type="ECO:0000259" key="8">
    <source>
        <dbReference type="PROSITE" id="PS51779"/>
    </source>
</evidence>
<gene>
    <name evidence="10" type="ORF">HSCHL_2366</name>
    <name evidence="9" type="ORF">SA87_03335</name>
</gene>
<reference evidence="9 11" key="1">
    <citation type="submission" date="2015-09" db="EMBL/GenBank/DDBJ databases">
        <title>Draft genome sequence of Hydrogenibacillus schlegelii DSM 2000.</title>
        <authorList>
            <person name="Hemp J."/>
        </authorList>
    </citation>
    <scope>NUCLEOTIDE SEQUENCE [LARGE SCALE GENOMIC DNA]</scope>
    <source>
        <strain evidence="9 11">MA 48</strain>
    </source>
</reference>
<sequence length="233" mass="25199">MRRIAFLFFVSVAILAYLRSPYSRLAEIEVTGLERLEKADVLRFAGVRVGDPVFVRPAAIRDRLLRSGEVTAADVRLRFPNRLSITVREARAVAREAGGALWLETGAMSRLGKRPADAVWLSDGLSTADKAALARALGALSPAVTRLISEIDREAAGDRLVVYLTTGDAVVVPPEAFAEEMAHLDAYLAAVPPGVHGRLYLLRGGAYFVAYGSEPKTPIKKDQETGKPASRGE</sequence>
<evidence type="ECO:0000256" key="3">
    <source>
        <dbReference type="ARBA" id="ARBA00022618"/>
    </source>
</evidence>
<comment type="subcellular location">
    <subcellularLocation>
        <location evidence="1">Membrane</location>
    </subcellularLocation>
</comment>
<dbReference type="AlphaFoldDB" id="A0A132NAM6"/>
<evidence type="ECO:0000256" key="4">
    <source>
        <dbReference type="ARBA" id="ARBA00022692"/>
    </source>
</evidence>
<evidence type="ECO:0000256" key="5">
    <source>
        <dbReference type="ARBA" id="ARBA00022989"/>
    </source>
</evidence>
<dbReference type="STRING" id="1484.SA87_03335"/>
<comment type="caution">
    <text evidence="10">The sequence shown here is derived from an EMBL/GenBank/DDBJ whole genome shotgun (WGS) entry which is preliminary data.</text>
</comment>
<keyword evidence="6" id="KW-0472">Membrane</keyword>
<keyword evidence="2" id="KW-1003">Cell membrane</keyword>
<dbReference type="InterPro" id="IPR013685">
    <property type="entry name" value="POTRA_FtsQ_type"/>
</dbReference>
<reference evidence="10 12" key="2">
    <citation type="submission" date="2017-08" db="EMBL/GenBank/DDBJ databases">
        <title>Burning lignite coal seam in the remote Altai Mountains harbors a hydrogen-driven thermophilic microbial community.</title>
        <authorList>
            <person name="Kadnikov V.V."/>
            <person name="Mardanov A.V."/>
            <person name="Ivasenko D."/>
            <person name="Beletsky A.V."/>
            <person name="Karnachuk O.V."/>
            <person name="Ravin N.V."/>
        </authorList>
    </citation>
    <scope>NUCLEOTIDE SEQUENCE [LARGE SCALE GENOMIC DNA]</scope>
    <source>
        <strain evidence="10">AL33</strain>
    </source>
</reference>
<dbReference type="PROSITE" id="PS51779">
    <property type="entry name" value="POTRA"/>
    <property type="match status" value="1"/>
</dbReference>
<dbReference type="InterPro" id="IPR034746">
    <property type="entry name" value="POTRA"/>
</dbReference>
<evidence type="ECO:0000313" key="9">
    <source>
        <dbReference type="EMBL" id="OAR03876.1"/>
    </source>
</evidence>
<organism evidence="10 12">
    <name type="scientific">Hydrogenibacillus schlegelii</name>
    <name type="common">Bacillus schlegelii</name>
    <dbReference type="NCBI Taxonomy" id="1484"/>
    <lineage>
        <taxon>Bacteria</taxon>
        <taxon>Bacillati</taxon>
        <taxon>Bacillota</taxon>
        <taxon>Bacilli</taxon>
        <taxon>Bacillales</taxon>
        <taxon>Bacillales Family X. Incertae Sedis</taxon>
        <taxon>Hydrogenibacillus</taxon>
    </lineage>
</organism>
<evidence type="ECO:0000256" key="2">
    <source>
        <dbReference type="ARBA" id="ARBA00022475"/>
    </source>
</evidence>
<keyword evidence="7" id="KW-0131">Cell cycle</keyword>
<feature type="domain" description="POTRA" evidence="8">
    <location>
        <begin position="23"/>
        <end position="90"/>
    </location>
</feature>
<dbReference type="PANTHER" id="PTHR37820">
    <property type="entry name" value="CELL DIVISION PROTEIN DIVIB"/>
    <property type="match status" value="1"/>
</dbReference>
<dbReference type="Pfam" id="PF08478">
    <property type="entry name" value="POTRA_1"/>
    <property type="match status" value="1"/>
</dbReference>
<evidence type="ECO:0000256" key="6">
    <source>
        <dbReference type="ARBA" id="ARBA00023136"/>
    </source>
</evidence>
<protein>
    <submittedName>
        <fullName evidence="10">Cell division protein FtsQ</fullName>
    </submittedName>
</protein>
<evidence type="ECO:0000313" key="11">
    <source>
        <dbReference type="Proteomes" id="UP000243024"/>
    </source>
</evidence>
<dbReference type="Gene3D" id="3.10.20.310">
    <property type="entry name" value="membrane protein fhac"/>
    <property type="match status" value="1"/>
</dbReference>
<proteinExistence type="predicted"/>
<evidence type="ECO:0000313" key="10">
    <source>
        <dbReference type="EMBL" id="PTQ54775.1"/>
    </source>
</evidence>
<evidence type="ECO:0000313" key="12">
    <source>
        <dbReference type="Proteomes" id="UP000244180"/>
    </source>
</evidence>
<dbReference type="Proteomes" id="UP000244180">
    <property type="component" value="Unassembled WGS sequence"/>
</dbReference>
<keyword evidence="4" id="KW-0812">Transmembrane</keyword>
<dbReference type="GO" id="GO:0005886">
    <property type="term" value="C:plasma membrane"/>
    <property type="evidence" value="ECO:0007669"/>
    <property type="project" value="TreeGrafter"/>
</dbReference>
<dbReference type="GO" id="GO:0051301">
    <property type="term" value="P:cell division"/>
    <property type="evidence" value="ECO:0007669"/>
    <property type="project" value="UniProtKB-KW"/>
</dbReference>
<keyword evidence="3 10" id="KW-0132">Cell division</keyword>
<name>A0A132NAM6_HYDSH</name>
<dbReference type="RefSeq" id="WP_066202143.1">
    <property type="nucleotide sequence ID" value="NZ_CBCSAS010000009.1"/>
</dbReference>